<dbReference type="GeneID" id="93575483"/>
<evidence type="ECO:0000256" key="1">
    <source>
        <dbReference type="ARBA" id="ARBA00001971"/>
    </source>
</evidence>
<evidence type="ECO:0000256" key="7">
    <source>
        <dbReference type="ARBA" id="ARBA00023033"/>
    </source>
</evidence>
<evidence type="ECO:0000256" key="3">
    <source>
        <dbReference type="ARBA" id="ARBA00022617"/>
    </source>
</evidence>
<keyword evidence="6 8" id="KW-0408">Iron</keyword>
<sequence length="518" mass="59938">MATIVLTLLALLTLRLLYEYKRDRHLPPGPRRLPFIGNLHQAPQTLPWRVFDQWSKTYGPIMSAQFGRQTLILITSPTIARDLLDKRGSIYADRPDLVMANNITKGLHMLIRQYDDWLRLHQRLDAPLLSPRASNTYHPIQDLESKQLLFDLLRSNDFDAHFERYSGSLMFALAYGFRLPTPKGQELRDMRTIQGNFTYAARVGTWIVDAIPVLNYLPAAVAPWKRLAEELFRLEARVHTRHLEKGLSKEQPWNWAKEFAVSKHAQGMPRLDLAYNLGILVDAGFETTWAVMKIFVLAIRKDPRFVEVARRELDEVVGEERLPTFADQERLVYVQAVVDETLRWRSMAPGGVPHATRKEDSYMGYRIPKGATVVPLFWSMCLTDEPWDDPLEFRPERWFEATEKDEGRFRNFFGYGRRICTGRHIARNSLFLLMARILWAFDIRAPPGDDGKPVPVDDMAFDSAFVSTPEPFEALFVPRSEKAREIVEREWNETEKDVAVLMDQVRESQRALGLDIKV</sequence>
<keyword evidence="5" id="KW-0560">Oxidoreductase</keyword>
<keyword evidence="9" id="KW-0732">Signal</keyword>
<dbReference type="RefSeq" id="XP_067475523.1">
    <property type="nucleotide sequence ID" value="XM_067622995.1"/>
</dbReference>
<dbReference type="OMA" id="LVTKGMH"/>
<reference evidence="11" key="1">
    <citation type="journal article" date="2017" name="Genome Biol.">
        <title>Comparative genomics reveals high biological diversity and specific adaptations in the industrially and medically important fungal genus Aspergillus.</title>
        <authorList>
            <person name="de Vries R.P."/>
            <person name="Riley R."/>
            <person name="Wiebenga A."/>
            <person name="Aguilar-Osorio G."/>
            <person name="Amillis S."/>
            <person name="Uchima C.A."/>
            <person name="Anderluh G."/>
            <person name="Asadollahi M."/>
            <person name="Askin M."/>
            <person name="Barry K."/>
            <person name="Battaglia E."/>
            <person name="Bayram O."/>
            <person name="Benocci T."/>
            <person name="Braus-Stromeyer S.A."/>
            <person name="Caldana C."/>
            <person name="Canovas D."/>
            <person name="Cerqueira G.C."/>
            <person name="Chen F."/>
            <person name="Chen W."/>
            <person name="Choi C."/>
            <person name="Clum A."/>
            <person name="Dos Santos R.A."/>
            <person name="Damasio A.R."/>
            <person name="Diallinas G."/>
            <person name="Emri T."/>
            <person name="Fekete E."/>
            <person name="Flipphi M."/>
            <person name="Freyberg S."/>
            <person name="Gallo A."/>
            <person name="Gournas C."/>
            <person name="Habgood R."/>
            <person name="Hainaut M."/>
            <person name="Harispe M.L."/>
            <person name="Henrissat B."/>
            <person name="Hilden K.S."/>
            <person name="Hope R."/>
            <person name="Hossain A."/>
            <person name="Karabika E."/>
            <person name="Karaffa L."/>
            <person name="Karanyi Z."/>
            <person name="Krasevec N."/>
            <person name="Kuo A."/>
            <person name="Kusch H."/>
            <person name="LaButti K."/>
            <person name="Lagendijk E.L."/>
            <person name="Lapidus A."/>
            <person name="Levasseur A."/>
            <person name="Lindquist E."/>
            <person name="Lipzen A."/>
            <person name="Logrieco A.F."/>
            <person name="MacCabe A."/>
            <person name="Maekelae M.R."/>
            <person name="Malavazi I."/>
            <person name="Melin P."/>
            <person name="Meyer V."/>
            <person name="Mielnichuk N."/>
            <person name="Miskei M."/>
            <person name="Molnar A.P."/>
            <person name="Mule G."/>
            <person name="Ngan C.Y."/>
            <person name="Orejas M."/>
            <person name="Orosz E."/>
            <person name="Ouedraogo J.P."/>
            <person name="Overkamp K.M."/>
            <person name="Park H.-S."/>
            <person name="Perrone G."/>
            <person name="Piumi F."/>
            <person name="Punt P.J."/>
            <person name="Ram A.F."/>
            <person name="Ramon A."/>
            <person name="Rauscher S."/>
            <person name="Record E."/>
            <person name="Riano-Pachon D.M."/>
            <person name="Robert V."/>
            <person name="Roehrig J."/>
            <person name="Ruller R."/>
            <person name="Salamov A."/>
            <person name="Salih N.S."/>
            <person name="Samson R.A."/>
            <person name="Sandor E."/>
            <person name="Sanguinetti M."/>
            <person name="Schuetze T."/>
            <person name="Sepcic K."/>
            <person name="Shelest E."/>
            <person name="Sherlock G."/>
            <person name="Sophianopoulou V."/>
            <person name="Squina F.M."/>
            <person name="Sun H."/>
            <person name="Susca A."/>
            <person name="Todd R.B."/>
            <person name="Tsang A."/>
            <person name="Unkles S.E."/>
            <person name="van de Wiele N."/>
            <person name="van Rossen-Uffink D."/>
            <person name="Oliveira J.V."/>
            <person name="Vesth T.C."/>
            <person name="Visser J."/>
            <person name="Yu J.-H."/>
            <person name="Zhou M."/>
            <person name="Andersen M.R."/>
            <person name="Archer D.B."/>
            <person name="Baker S.E."/>
            <person name="Benoit I."/>
            <person name="Brakhage A.A."/>
            <person name="Braus G.H."/>
            <person name="Fischer R."/>
            <person name="Frisvad J.C."/>
            <person name="Goldman G.H."/>
            <person name="Houbraken J."/>
            <person name="Oakley B."/>
            <person name="Pocsi I."/>
            <person name="Scazzocchio C."/>
            <person name="Seiboth B."/>
            <person name="vanKuyk P.A."/>
            <person name="Wortman J."/>
            <person name="Dyer P.S."/>
            <person name="Grigoriev I.V."/>
        </authorList>
    </citation>
    <scope>NUCLEOTIDE SEQUENCE [LARGE SCALE GENOMIC DNA]</scope>
    <source>
        <strain evidence="11">CBS 101740 / IMI 381727 / IBT 21946</strain>
    </source>
</reference>
<dbReference type="CDD" id="cd11065">
    <property type="entry name" value="CYP64-like"/>
    <property type="match status" value="1"/>
</dbReference>
<evidence type="ECO:0000313" key="10">
    <source>
        <dbReference type="EMBL" id="OJJ68274.1"/>
    </source>
</evidence>
<dbReference type="SUPFAM" id="SSF48264">
    <property type="entry name" value="Cytochrome P450"/>
    <property type="match status" value="1"/>
</dbReference>
<dbReference type="PRINTS" id="PR00385">
    <property type="entry name" value="P450"/>
</dbReference>
<evidence type="ECO:0000256" key="8">
    <source>
        <dbReference type="PIRSR" id="PIRSR602401-1"/>
    </source>
</evidence>
<dbReference type="EMBL" id="KV878691">
    <property type="protein sequence ID" value="OJJ68274.1"/>
    <property type="molecule type" value="Genomic_DNA"/>
</dbReference>
<dbReference type="InterPro" id="IPR050364">
    <property type="entry name" value="Cytochrome_P450_fung"/>
</dbReference>
<keyword evidence="7" id="KW-0503">Monooxygenase</keyword>
<evidence type="ECO:0000256" key="2">
    <source>
        <dbReference type="ARBA" id="ARBA00010617"/>
    </source>
</evidence>
<dbReference type="Gene3D" id="1.10.630.10">
    <property type="entry name" value="Cytochrome P450"/>
    <property type="match status" value="1"/>
</dbReference>
<evidence type="ECO:0000313" key="11">
    <source>
        <dbReference type="Proteomes" id="UP000184499"/>
    </source>
</evidence>
<dbReference type="PANTHER" id="PTHR46300:SF1">
    <property type="entry name" value="P450, PUTATIVE (EUROFUNG)-RELATED"/>
    <property type="match status" value="1"/>
</dbReference>
<dbReference type="VEuPathDB" id="FungiDB:ASPBRDRAFT_322435"/>
<accession>A0A1L9U9C2</accession>
<dbReference type="GO" id="GO:0005506">
    <property type="term" value="F:iron ion binding"/>
    <property type="evidence" value="ECO:0007669"/>
    <property type="project" value="InterPro"/>
</dbReference>
<dbReference type="PANTHER" id="PTHR46300">
    <property type="entry name" value="P450, PUTATIVE (EUROFUNG)-RELATED-RELATED"/>
    <property type="match status" value="1"/>
</dbReference>
<name>A0A1L9U9C2_ASPBC</name>
<feature type="binding site" description="axial binding residue" evidence="8">
    <location>
        <position position="420"/>
    </location>
    <ligand>
        <name>heme</name>
        <dbReference type="ChEBI" id="CHEBI:30413"/>
    </ligand>
    <ligandPart>
        <name>Fe</name>
        <dbReference type="ChEBI" id="CHEBI:18248"/>
    </ligandPart>
</feature>
<dbReference type="InterPro" id="IPR036396">
    <property type="entry name" value="Cyt_P450_sf"/>
</dbReference>
<dbReference type="PRINTS" id="PR00463">
    <property type="entry name" value="EP450I"/>
</dbReference>
<dbReference type="GO" id="GO:0004497">
    <property type="term" value="F:monooxygenase activity"/>
    <property type="evidence" value="ECO:0007669"/>
    <property type="project" value="UniProtKB-KW"/>
</dbReference>
<evidence type="ECO:0008006" key="12">
    <source>
        <dbReference type="Google" id="ProtNLM"/>
    </source>
</evidence>
<dbReference type="Pfam" id="PF00067">
    <property type="entry name" value="p450"/>
    <property type="match status" value="1"/>
</dbReference>
<evidence type="ECO:0000256" key="4">
    <source>
        <dbReference type="ARBA" id="ARBA00022723"/>
    </source>
</evidence>
<dbReference type="STRING" id="767769.A0A1L9U9C2"/>
<comment type="similarity">
    <text evidence="2">Belongs to the cytochrome P450 family.</text>
</comment>
<evidence type="ECO:0000256" key="6">
    <source>
        <dbReference type="ARBA" id="ARBA00023004"/>
    </source>
</evidence>
<feature type="signal peptide" evidence="9">
    <location>
        <begin position="1"/>
        <end position="17"/>
    </location>
</feature>
<keyword evidence="3 8" id="KW-0349">Heme</keyword>
<organism evidence="10 11">
    <name type="scientific">Aspergillus brasiliensis (strain CBS 101740 / IMI 381727 / IBT 21946)</name>
    <dbReference type="NCBI Taxonomy" id="767769"/>
    <lineage>
        <taxon>Eukaryota</taxon>
        <taxon>Fungi</taxon>
        <taxon>Dikarya</taxon>
        <taxon>Ascomycota</taxon>
        <taxon>Pezizomycotina</taxon>
        <taxon>Eurotiomycetes</taxon>
        <taxon>Eurotiomycetidae</taxon>
        <taxon>Eurotiales</taxon>
        <taxon>Aspergillaceae</taxon>
        <taxon>Aspergillus</taxon>
        <taxon>Aspergillus subgen. Circumdati</taxon>
    </lineage>
</organism>
<feature type="chain" id="PRO_5012860695" description="Cytochrome P450 oxidoreductase" evidence="9">
    <location>
        <begin position="18"/>
        <end position="518"/>
    </location>
</feature>
<gene>
    <name evidence="10" type="ORF">ASPBRDRAFT_322435</name>
</gene>
<evidence type="ECO:0000256" key="9">
    <source>
        <dbReference type="SAM" id="SignalP"/>
    </source>
</evidence>
<proteinExistence type="inferred from homology"/>
<protein>
    <recommendedName>
        <fullName evidence="12">Cytochrome P450 oxidoreductase</fullName>
    </recommendedName>
</protein>
<dbReference type="Proteomes" id="UP000184499">
    <property type="component" value="Unassembled WGS sequence"/>
</dbReference>
<keyword evidence="4 8" id="KW-0479">Metal-binding</keyword>
<dbReference type="GO" id="GO:0020037">
    <property type="term" value="F:heme binding"/>
    <property type="evidence" value="ECO:0007669"/>
    <property type="project" value="InterPro"/>
</dbReference>
<dbReference type="InterPro" id="IPR002401">
    <property type="entry name" value="Cyt_P450_E_grp-I"/>
</dbReference>
<dbReference type="GO" id="GO:0016705">
    <property type="term" value="F:oxidoreductase activity, acting on paired donors, with incorporation or reduction of molecular oxygen"/>
    <property type="evidence" value="ECO:0007669"/>
    <property type="project" value="InterPro"/>
</dbReference>
<dbReference type="OrthoDB" id="1470350at2759"/>
<evidence type="ECO:0000256" key="5">
    <source>
        <dbReference type="ARBA" id="ARBA00023002"/>
    </source>
</evidence>
<dbReference type="InterPro" id="IPR001128">
    <property type="entry name" value="Cyt_P450"/>
</dbReference>
<dbReference type="AlphaFoldDB" id="A0A1L9U9C2"/>
<comment type="cofactor">
    <cofactor evidence="1 8">
        <name>heme</name>
        <dbReference type="ChEBI" id="CHEBI:30413"/>
    </cofactor>
</comment>
<keyword evidence="11" id="KW-1185">Reference proteome</keyword>